<accession>A0A382QIT9</accession>
<organism evidence="8">
    <name type="scientific">marine metagenome</name>
    <dbReference type="NCBI Taxonomy" id="408172"/>
    <lineage>
        <taxon>unclassified sequences</taxon>
        <taxon>metagenomes</taxon>
        <taxon>ecological metagenomes</taxon>
    </lineage>
</organism>
<evidence type="ECO:0000256" key="2">
    <source>
        <dbReference type="ARBA" id="ARBA00005988"/>
    </source>
</evidence>
<sequence length="282" mass="32119">MYSSAEEFPVLFSNNNSSNSVNRMTDSTDFFGPPIWPPFEALQDVLERWSAEHSELMDLQVRGQSREGRPVYAIRLTDPNMSDKNKENVFISALHSGGERTGTATVFYLMEWMLSGDPLAAEILRTQNIICMPVPNPDDYLRGDLGYVYSEWNLKGPKDPENMPEGMAVKEVMDELQPDVHADIHGLTMNFTKYIMLENSGSSYSNLGLRCYHREIIRQMDAAALAEGYPSDRQESDSERIYWGPELEEMSAKVWIGRPRVFAATYCYNLFHSILSAVEVSW</sequence>
<evidence type="ECO:0000313" key="8">
    <source>
        <dbReference type="EMBL" id="SVC84181.1"/>
    </source>
</evidence>
<dbReference type="PROSITE" id="PS52035">
    <property type="entry name" value="PEPTIDASE_M14"/>
    <property type="match status" value="1"/>
</dbReference>
<proteinExistence type="inferred from homology"/>
<reference evidence="8" key="1">
    <citation type="submission" date="2018-05" db="EMBL/GenBank/DDBJ databases">
        <authorList>
            <person name="Lanie J.A."/>
            <person name="Ng W.-L."/>
            <person name="Kazmierczak K.M."/>
            <person name="Andrzejewski T.M."/>
            <person name="Davidsen T.M."/>
            <person name="Wayne K.J."/>
            <person name="Tettelin H."/>
            <person name="Glass J.I."/>
            <person name="Rusch D."/>
            <person name="Podicherti R."/>
            <person name="Tsui H.-C.T."/>
            <person name="Winkler M.E."/>
        </authorList>
    </citation>
    <scope>NUCLEOTIDE SEQUENCE</scope>
</reference>
<evidence type="ECO:0000256" key="5">
    <source>
        <dbReference type="ARBA" id="ARBA00022833"/>
    </source>
</evidence>
<dbReference type="Pfam" id="PF00246">
    <property type="entry name" value="Peptidase_M14"/>
    <property type="match status" value="1"/>
</dbReference>
<dbReference type="Gene3D" id="3.40.630.10">
    <property type="entry name" value="Zn peptidases"/>
    <property type="match status" value="1"/>
</dbReference>
<dbReference type="InterPro" id="IPR000834">
    <property type="entry name" value="Peptidase_M14"/>
</dbReference>
<evidence type="ECO:0000259" key="7">
    <source>
        <dbReference type="PROSITE" id="PS52035"/>
    </source>
</evidence>
<comment type="similarity">
    <text evidence="2">Belongs to the peptidase M14 family.</text>
</comment>
<keyword evidence="5" id="KW-0862">Zinc</keyword>
<feature type="non-terminal residue" evidence="8">
    <location>
        <position position="282"/>
    </location>
</feature>
<dbReference type="AlphaFoldDB" id="A0A382QIT9"/>
<evidence type="ECO:0000256" key="4">
    <source>
        <dbReference type="ARBA" id="ARBA00022801"/>
    </source>
</evidence>
<dbReference type="GO" id="GO:0004181">
    <property type="term" value="F:metallocarboxypeptidase activity"/>
    <property type="evidence" value="ECO:0007669"/>
    <property type="project" value="InterPro"/>
</dbReference>
<evidence type="ECO:0000256" key="3">
    <source>
        <dbReference type="ARBA" id="ARBA00022670"/>
    </source>
</evidence>
<protein>
    <recommendedName>
        <fullName evidence="7">Peptidase M14 domain-containing protein</fullName>
    </recommendedName>
</protein>
<dbReference type="GO" id="GO:0008270">
    <property type="term" value="F:zinc ion binding"/>
    <property type="evidence" value="ECO:0007669"/>
    <property type="project" value="InterPro"/>
</dbReference>
<dbReference type="PANTHER" id="PTHR11705">
    <property type="entry name" value="PROTEASE FAMILY M14 CARBOXYPEPTIDASE A,B"/>
    <property type="match status" value="1"/>
</dbReference>
<dbReference type="EMBL" id="UINC01114106">
    <property type="protein sequence ID" value="SVC84181.1"/>
    <property type="molecule type" value="Genomic_DNA"/>
</dbReference>
<evidence type="ECO:0000256" key="1">
    <source>
        <dbReference type="ARBA" id="ARBA00001947"/>
    </source>
</evidence>
<evidence type="ECO:0000256" key="6">
    <source>
        <dbReference type="ARBA" id="ARBA00023049"/>
    </source>
</evidence>
<keyword evidence="4" id="KW-0378">Hydrolase</keyword>
<keyword evidence="3" id="KW-0645">Protease</keyword>
<dbReference type="PANTHER" id="PTHR11705:SF143">
    <property type="entry name" value="SLL0236 PROTEIN"/>
    <property type="match status" value="1"/>
</dbReference>
<dbReference type="GO" id="GO:0005615">
    <property type="term" value="C:extracellular space"/>
    <property type="evidence" value="ECO:0007669"/>
    <property type="project" value="TreeGrafter"/>
</dbReference>
<comment type="cofactor">
    <cofactor evidence="1">
        <name>Zn(2+)</name>
        <dbReference type="ChEBI" id="CHEBI:29105"/>
    </cofactor>
</comment>
<dbReference type="SUPFAM" id="SSF53187">
    <property type="entry name" value="Zn-dependent exopeptidases"/>
    <property type="match status" value="1"/>
</dbReference>
<gene>
    <name evidence="8" type="ORF">METZ01_LOCUS337035</name>
</gene>
<keyword evidence="6" id="KW-0482">Metalloprotease</keyword>
<feature type="domain" description="Peptidase M14" evidence="7">
    <location>
        <begin position="35"/>
        <end position="282"/>
    </location>
</feature>
<dbReference type="GO" id="GO:0006508">
    <property type="term" value="P:proteolysis"/>
    <property type="evidence" value="ECO:0007669"/>
    <property type="project" value="UniProtKB-KW"/>
</dbReference>
<name>A0A382QIT9_9ZZZZ</name>